<dbReference type="Pfam" id="PF08334">
    <property type="entry name" value="T2SSG"/>
    <property type="match status" value="1"/>
</dbReference>
<dbReference type="NCBIfam" id="TIGR02532">
    <property type="entry name" value="IV_pilin_GFxxxE"/>
    <property type="match status" value="1"/>
</dbReference>
<evidence type="ECO:0000256" key="6">
    <source>
        <dbReference type="ARBA" id="ARBA00022519"/>
    </source>
</evidence>
<dbReference type="InterPro" id="IPR045584">
    <property type="entry name" value="Pilin-like"/>
</dbReference>
<evidence type="ECO:0000256" key="8">
    <source>
        <dbReference type="ARBA" id="ARBA00022989"/>
    </source>
</evidence>
<dbReference type="GO" id="GO:0015628">
    <property type="term" value="P:protein secretion by the type II secretion system"/>
    <property type="evidence" value="ECO:0007669"/>
    <property type="project" value="InterPro"/>
</dbReference>
<keyword evidence="13" id="KW-1185">Reference proteome</keyword>
<dbReference type="Gene3D" id="3.30.700.10">
    <property type="entry name" value="Glycoprotein, Type 4 Pilin"/>
    <property type="match status" value="1"/>
</dbReference>
<dbReference type="InterPro" id="IPR010054">
    <property type="entry name" value="Type2_sec_GspG"/>
</dbReference>
<proteinExistence type="inferred from homology"/>
<protein>
    <recommendedName>
        <fullName evidence="3">Type II secretion system core protein G</fullName>
    </recommendedName>
</protein>
<accession>A0A3T0E723</accession>
<dbReference type="SUPFAM" id="SSF54523">
    <property type="entry name" value="Pili subunits"/>
    <property type="match status" value="1"/>
</dbReference>
<dbReference type="Proteomes" id="UP000286954">
    <property type="component" value="Chromosome"/>
</dbReference>
<feature type="domain" description="Type II secretion system protein GspG C-terminal" evidence="11">
    <location>
        <begin position="50"/>
        <end position="157"/>
    </location>
</feature>
<organism evidence="12 13">
    <name type="scientific">Glycocaulis alkaliphilus</name>
    <dbReference type="NCBI Taxonomy" id="1434191"/>
    <lineage>
        <taxon>Bacteria</taxon>
        <taxon>Pseudomonadati</taxon>
        <taxon>Pseudomonadota</taxon>
        <taxon>Alphaproteobacteria</taxon>
        <taxon>Maricaulales</taxon>
        <taxon>Maricaulaceae</taxon>
        <taxon>Glycocaulis</taxon>
    </lineage>
</organism>
<evidence type="ECO:0000256" key="7">
    <source>
        <dbReference type="ARBA" id="ARBA00022692"/>
    </source>
</evidence>
<dbReference type="InterPro" id="IPR013545">
    <property type="entry name" value="T2SS_protein-GspG_C"/>
</dbReference>
<dbReference type="GO" id="GO:0015627">
    <property type="term" value="C:type II protein secretion system complex"/>
    <property type="evidence" value="ECO:0007669"/>
    <property type="project" value="InterPro"/>
</dbReference>
<evidence type="ECO:0000313" key="13">
    <source>
        <dbReference type="Proteomes" id="UP000286954"/>
    </source>
</evidence>
<gene>
    <name evidence="12" type="ORF">X907_0562</name>
</gene>
<keyword evidence="9" id="KW-0472">Membrane</keyword>
<keyword evidence="7" id="KW-0812">Transmembrane</keyword>
<comment type="subcellular location">
    <subcellularLocation>
        <location evidence="1">Cell inner membrane</location>
        <topology evidence="1">Single-pass membrane protein</topology>
    </subcellularLocation>
</comment>
<evidence type="ECO:0000256" key="3">
    <source>
        <dbReference type="ARBA" id="ARBA00020042"/>
    </source>
</evidence>
<evidence type="ECO:0000259" key="11">
    <source>
        <dbReference type="Pfam" id="PF08334"/>
    </source>
</evidence>
<comment type="similarity">
    <text evidence="2">Belongs to the GSP G family.</text>
</comment>
<keyword evidence="4" id="KW-1003">Cell membrane</keyword>
<keyword evidence="5" id="KW-0488">Methylation</keyword>
<evidence type="ECO:0000256" key="9">
    <source>
        <dbReference type="ARBA" id="ARBA00023136"/>
    </source>
</evidence>
<keyword evidence="6" id="KW-0997">Cell inner membrane</keyword>
<feature type="region of interest" description="Disordered" evidence="10">
    <location>
        <begin position="126"/>
        <end position="169"/>
    </location>
</feature>
<evidence type="ECO:0000256" key="5">
    <source>
        <dbReference type="ARBA" id="ARBA00022481"/>
    </source>
</evidence>
<dbReference type="KEGG" id="gak:X907_0562"/>
<dbReference type="GO" id="GO:0005886">
    <property type="term" value="C:plasma membrane"/>
    <property type="evidence" value="ECO:0007669"/>
    <property type="project" value="UniProtKB-SubCell"/>
</dbReference>
<dbReference type="AlphaFoldDB" id="A0A3T0E723"/>
<dbReference type="EMBL" id="CP018911">
    <property type="protein sequence ID" value="AZU03109.1"/>
    <property type="molecule type" value="Genomic_DNA"/>
</dbReference>
<evidence type="ECO:0000313" key="12">
    <source>
        <dbReference type="EMBL" id="AZU03109.1"/>
    </source>
</evidence>
<reference evidence="12 13" key="1">
    <citation type="submission" date="2016-12" db="EMBL/GenBank/DDBJ databases">
        <title>The genome of dimorphic prosthecate Glycocaulis alkaliphilus 6b-8t, isolated from crude oil dictates its adaptability in petroleum environments.</title>
        <authorList>
            <person name="Wu X.-L."/>
            <person name="Geng S."/>
        </authorList>
    </citation>
    <scope>NUCLEOTIDE SEQUENCE [LARGE SCALE GENOMIC DNA]</scope>
    <source>
        <strain evidence="12 13">6B-8</strain>
    </source>
</reference>
<name>A0A3T0E723_9PROT</name>
<dbReference type="Pfam" id="PF07963">
    <property type="entry name" value="N_methyl"/>
    <property type="match status" value="1"/>
</dbReference>
<dbReference type="InterPro" id="IPR012902">
    <property type="entry name" value="N_methyl_site"/>
</dbReference>
<dbReference type="PRINTS" id="PR00813">
    <property type="entry name" value="BCTERIALGSPG"/>
</dbReference>
<sequence length="169" mass="18135">MLMTRWRAGRAGAPGMRRPGLFRMRPGYSLMEVLIAVAIIALLAALIAPRLFGQLDSSQVTAARTQIRMIETALDTLRLDVGRYPTEEEGLAMLVTPPADLIDIWNGPYLDGGLPRDPWGTPFQYRPASSPSRRGVVYSFGADGQPGGEGSAADIYSRGAGPDDDGGQS</sequence>
<dbReference type="NCBIfam" id="TIGR01710">
    <property type="entry name" value="typeII_sec_gspG"/>
    <property type="match status" value="1"/>
</dbReference>
<evidence type="ECO:0000256" key="1">
    <source>
        <dbReference type="ARBA" id="ARBA00004377"/>
    </source>
</evidence>
<evidence type="ECO:0000256" key="4">
    <source>
        <dbReference type="ARBA" id="ARBA00022475"/>
    </source>
</evidence>
<dbReference type="InterPro" id="IPR000983">
    <property type="entry name" value="Bac_GSPG_pilin"/>
</dbReference>
<evidence type="ECO:0000256" key="10">
    <source>
        <dbReference type="SAM" id="MobiDB-lite"/>
    </source>
</evidence>
<evidence type="ECO:0000256" key="2">
    <source>
        <dbReference type="ARBA" id="ARBA00009984"/>
    </source>
</evidence>
<keyword evidence="8" id="KW-1133">Transmembrane helix</keyword>